<dbReference type="NCBIfam" id="TIGR01439">
    <property type="entry name" value="lp_hng_hel_AbrB"/>
    <property type="match status" value="1"/>
</dbReference>
<dbReference type="Proteomes" id="UP000509222">
    <property type="component" value="Plasmid unnamed2"/>
</dbReference>
<feature type="domain" description="SpoVT-AbrB" evidence="2">
    <location>
        <begin position="1"/>
        <end position="46"/>
    </location>
</feature>
<dbReference type="SMART" id="SM00966">
    <property type="entry name" value="SpoVT_AbrB"/>
    <property type="match status" value="1"/>
</dbReference>
<reference evidence="3 4" key="1">
    <citation type="submission" date="2020-04" db="EMBL/GenBank/DDBJ databases">
        <authorList>
            <person name="Pajer P."/>
            <person name="Broz P."/>
        </authorList>
    </citation>
    <scope>NUCLEOTIDE SEQUENCE [LARGE SCALE GENOMIC DNA]</scope>
    <source>
        <strain evidence="4">NRL-ATB46093</strain>
        <plasmid evidence="3 4">unnamed2</plasmid>
    </source>
</reference>
<geneLocation type="plasmid" evidence="3 4">
    <name>unnamed2</name>
</geneLocation>
<evidence type="ECO:0000313" key="3">
    <source>
        <dbReference type="EMBL" id="QKX52869.1"/>
    </source>
</evidence>
<keyword evidence="1 3" id="KW-0238">DNA-binding</keyword>
<accession>A0A7H8QG50</accession>
<keyword evidence="4" id="KW-1185">Reference proteome</keyword>
<dbReference type="AlphaFoldDB" id="A0A7H8QG50"/>
<dbReference type="InterPro" id="IPR037914">
    <property type="entry name" value="SpoVT-AbrB_sf"/>
</dbReference>
<reference evidence="4" key="2">
    <citation type="submission" date="2020-06" db="EMBL/GenBank/DDBJ databases">
        <title>Isolation of Planomicrobium glaciei.</title>
        <authorList>
            <person name="Malisova L."/>
            <person name="Safrankova R."/>
            <person name="Jakubu V."/>
            <person name="Spanelova P."/>
        </authorList>
    </citation>
    <scope>NUCLEOTIDE SEQUENCE [LARGE SCALE GENOMIC DNA]</scope>
    <source>
        <strain evidence="4">NRL-ATB46093</strain>
        <plasmid evidence="4">unnamed2</plasmid>
    </source>
</reference>
<dbReference type="Gene3D" id="2.10.260.10">
    <property type="match status" value="1"/>
</dbReference>
<evidence type="ECO:0000313" key="4">
    <source>
        <dbReference type="Proteomes" id="UP000509222"/>
    </source>
</evidence>
<dbReference type="RefSeq" id="WP_176295293.1">
    <property type="nucleotide sequence ID" value="NZ_CP051179.1"/>
</dbReference>
<dbReference type="PROSITE" id="PS51740">
    <property type="entry name" value="SPOVT_ABRB"/>
    <property type="match status" value="1"/>
</dbReference>
<dbReference type="EMBL" id="CP051179">
    <property type="protein sequence ID" value="QKX52869.1"/>
    <property type="molecule type" value="Genomic_DNA"/>
</dbReference>
<proteinExistence type="predicted"/>
<sequence>MHTKRINSLGRIVIPKEILEVFQLSEGDSVDIMHNETQIIIEPHKKRYLCAVTGKIASEAIQIGEAWISKEGMKKIVEYMSME</sequence>
<dbReference type="Pfam" id="PF04014">
    <property type="entry name" value="MazE_antitoxin"/>
    <property type="match status" value="1"/>
</dbReference>
<evidence type="ECO:0000259" key="2">
    <source>
        <dbReference type="PROSITE" id="PS51740"/>
    </source>
</evidence>
<protein>
    <submittedName>
        <fullName evidence="3">AbrB/MazE/SpoVT family DNA-binding domain-containing protein</fullName>
    </submittedName>
</protein>
<dbReference type="InterPro" id="IPR007159">
    <property type="entry name" value="SpoVT-AbrB_dom"/>
</dbReference>
<gene>
    <name evidence="3" type="ORF">HF394_19770</name>
</gene>
<dbReference type="SUPFAM" id="SSF89447">
    <property type="entry name" value="AbrB/MazE/MraZ-like"/>
    <property type="match status" value="1"/>
</dbReference>
<dbReference type="GO" id="GO:0003677">
    <property type="term" value="F:DNA binding"/>
    <property type="evidence" value="ECO:0007669"/>
    <property type="project" value="UniProtKB-UniRule"/>
</dbReference>
<name>A0A7H8QG50_9BACL</name>
<evidence type="ECO:0000256" key="1">
    <source>
        <dbReference type="PROSITE-ProRule" id="PRU01076"/>
    </source>
</evidence>
<organism evidence="3 4">
    <name type="scientific">Planococcus glaciei</name>
    <dbReference type="NCBI Taxonomy" id="459472"/>
    <lineage>
        <taxon>Bacteria</taxon>
        <taxon>Bacillati</taxon>
        <taxon>Bacillota</taxon>
        <taxon>Bacilli</taxon>
        <taxon>Bacillales</taxon>
        <taxon>Caryophanaceae</taxon>
        <taxon>Planococcus</taxon>
    </lineage>
</organism>
<keyword evidence="3" id="KW-0614">Plasmid</keyword>